<dbReference type="Pfam" id="PF13442">
    <property type="entry name" value="Cytochrome_CBB3"/>
    <property type="match status" value="1"/>
</dbReference>
<dbReference type="AlphaFoldDB" id="A0A9E6XWB7"/>
<proteinExistence type="predicted"/>
<keyword evidence="7" id="KW-0812">Transmembrane</keyword>
<keyword evidence="7" id="KW-1133">Transmembrane helix</keyword>
<keyword evidence="1" id="KW-0813">Transport</keyword>
<evidence type="ECO:0000256" key="5">
    <source>
        <dbReference type="ARBA" id="ARBA00023004"/>
    </source>
</evidence>
<evidence type="ECO:0000256" key="3">
    <source>
        <dbReference type="ARBA" id="ARBA00022723"/>
    </source>
</evidence>
<dbReference type="Proteomes" id="UP001162834">
    <property type="component" value="Chromosome"/>
</dbReference>
<reference evidence="9" key="1">
    <citation type="journal article" date="2022" name="Int. J. Syst. Evol. Microbiol.">
        <title>Pseudomonas aegrilactucae sp. nov. and Pseudomonas morbosilactucae sp. nov., pathogens causing bacterial rot of lettuce in Japan.</title>
        <authorList>
            <person name="Sawada H."/>
            <person name="Fujikawa T."/>
            <person name="Satou M."/>
        </authorList>
    </citation>
    <scope>NUCLEOTIDE SEQUENCE</scope>
    <source>
        <strain evidence="9">0166_1</strain>
    </source>
</reference>
<feature type="transmembrane region" description="Helical" evidence="7">
    <location>
        <begin position="45"/>
        <end position="66"/>
    </location>
</feature>
<evidence type="ECO:0000259" key="8">
    <source>
        <dbReference type="PROSITE" id="PS51007"/>
    </source>
</evidence>
<evidence type="ECO:0000256" key="2">
    <source>
        <dbReference type="ARBA" id="ARBA00022617"/>
    </source>
</evidence>
<evidence type="ECO:0000256" key="1">
    <source>
        <dbReference type="ARBA" id="ARBA00022448"/>
    </source>
</evidence>
<evidence type="ECO:0000256" key="7">
    <source>
        <dbReference type="SAM" id="Phobius"/>
    </source>
</evidence>
<dbReference type="SUPFAM" id="SSF46626">
    <property type="entry name" value="Cytochrome c"/>
    <property type="match status" value="1"/>
</dbReference>
<gene>
    <name evidence="9" type="ORF">DSM104329_01753</name>
</gene>
<dbReference type="GO" id="GO:0009055">
    <property type="term" value="F:electron transfer activity"/>
    <property type="evidence" value="ECO:0007669"/>
    <property type="project" value="InterPro"/>
</dbReference>
<evidence type="ECO:0000313" key="9">
    <source>
        <dbReference type="EMBL" id="UGS35365.1"/>
    </source>
</evidence>
<dbReference type="PANTHER" id="PTHR37823">
    <property type="entry name" value="CYTOCHROME C-553-LIKE"/>
    <property type="match status" value="1"/>
</dbReference>
<keyword evidence="5 6" id="KW-0408">Iron</keyword>
<dbReference type="Gene3D" id="1.10.760.10">
    <property type="entry name" value="Cytochrome c-like domain"/>
    <property type="match status" value="1"/>
</dbReference>
<sequence>MAIAVLVVFWVIAGLAVFLIAMRATRKPPRPGESRREPKSVRRAFALAMLVVFVGFGLALPAFAVIADSKADDEVRGGVDLTNAQAHGRELFTHNCATCHTLAASNAVGLVGPNLDNLRPNEALVLNAIHQGRARGQGQMPANLVTAQDAKDVAAYVSAVAGR</sequence>
<accession>A0A9E6XWB7</accession>
<dbReference type="InterPro" id="IPR036909">
    <property type="entry name" value="Cyt_c-like_dom_sf"/>
</dbReference>
<dbReference type="GO" id="GO:0020037">
    <property type="term" value="F:heme binding"/>
    <property type="evidence" value="ECO:0007669"/>
    <property type="project" value="InterPro"/>
</dbReference>
<dbReference type="KEGG" id="sbae:DSM104329_01753"/>
<keyword evidence="2 6" id="KW-0349">Heme</keyword>
<dbReference type="PROSITE" id="PS51007">
    <property type="entry name" value="CYTC"/>
    <property type="match status" value="1"/>
</dbReference>
<dbReference type="EMBL" id="CP087164">
    <property type="protein sequence ID" value="UGS35365.1"/>
    <property type="molecule type" value="Genomic_DNA"/>
</dbReference>
<name>A0A9E6XWB7_9ACTN</name>
<keyword evidence="10" id="KW-1185">Reference proteome</keyword>
<evidence type="ECO:0000313" key="10">
    <source>
        <dbReference type="Proteomes" id="UP001162834"/>
    </source>
</evidence>
<evidence type="ECO:0000256" key="4">
    <source>
        <dbReference type="ARBA" id="ARBA00022982"/>
    </source>
</evidence>
<evidence type="ECO:0000256" key="6">
    <source>
        <dbReference type="PROSITE-ProRule" id="PRU00433"/>
    </source>
</evidence>
<keyword evidence="7" id="KW-0472">Membrane</keyword>
<feature type="domain" description="Cytochrome c" evidence="8">
    <location>
        <begin position="83"/>
        <end position="161"/>
    </location>
</feature>
<keyword evidence="3 6" id="KW-0479">Metal-binding</keyword>
<keyword evidence="4" id="KW-0249">Electron transport</keyword>
<protein>
    <recommendedName>
        <fullName evidence="8">Cytochrome c domain-containing protein</fullName>
    </recommendedName>
</protein>
<organism evidence="9 10">
    <name type="scientific">Capillimicrobium parvum</name>
    <dbReference type="NCBI Taxonomy" id="2884022"/>
    <lineage>
        <taxon>Bacteria</taxon>
        <taxon>Bacillati</taxon>
        <taxon>Actinomycetota</taxon>
        <taxon>Thermoleophilia</taxon>
        <taxon>Solirubrobacterales</taxon>
        <taxon>Capillimicrobiaceae</taxon>
        <taxon>Capillimicrobium</taxon>
    </lineage>
</organism>
<dbReference type="GO" id="GO:0046872">
    <property type="term" value="F:metal ion binding"/>
    <property type="evidence" value="ECO:0007669"/>
    <property type="project" value="UniProtKB-KW"/>
</dbReference>
<feature type="transmembrane region" description="Helical" evidence="7">
    <location>
        <begin position="6"/>
        <end position="24"/>
    </location>
</feature>
<dbReference type="InterPro" id="IPR051811">
    <property type="entry name" value="Cytochrome_c550/c551-like"/>
</dbReference>
<dbReference type="InterPro" id="IPR009056">
    <property type="entry name" value="Cyt_c-like_dom"/>
</dbReference>